<dbReference type="AlphaFoldDB" id="A0A7D9DBC5"/>
<keyword evidence="2" id="KW-1185">Reference proteome</keyword>
<dbReference type="OrthoDB" id="10221010at2759"/>
<dbReference type="EMBL" id="CACRXK020000176">
    <property type="protein sequence ID" value="CAB3979195.1"/>
    <property type="molecule type" value="Genomic_DNA"/>
</dbReference>
<name>A0A7D9DBC5_PARCT</name>
<protein>
    <submittedName>
        <fullName evidence="1">Uncharacterized protein</fullName>
    </submittedName>
</protein>
<evidence type="ECO:0000313" key="2">
    <source>
        <dbReference type="Proteomes" id="UP001152795"/>
    </source>
</evidence>
<accession>A0A7D9DBC5</accession>
<evidence type="ECO:0000313" key="1">
    <source>
        <dbReference type="EMBL" id="CAB3979195.1"/>
    </source>
</evidence>
<proteinExistence type="predicted"/>
<comment type="caution">
    <text evidence="1">The sequence shown here is derived from an EMBL/GenBank/DDBJ whole genome shotgun (WGS) entry which is preliminary data.</text>
</comment>
<sequence length="156" mass="17366">MGDRKDFMNEAFDGGLITRGAVAVSVVSKQFACDILGVPSSPKEILKLAVALGVDAKRHNIALEKLAKAKERWYESQVEKKNRIAILRQELVGAKSDMETTNRALNSLRKAQEELTLDKEPTIHDYYEPSSEMEEYQQITIGILGLGSGFVITRLL</sequence>
<reference evidence="1" key="1">
    <citation type="submission" date="2020-04" db="EMBL/GenBank/DDBJ databases">
        <authorList>
            <person name="Alioto T."/>
            <person name="Alioto T."/>
            <person name="Gomez Garrido J."/>
        </authorList>
    </citation>
    <scope>NUCLEOTIDE SEQUENCE</scope>
    <source>
        <strain evidence="1">A484AB</strain>
    </source>
</reference>
<organism evidence="1 2">
    <name type="scientific">Paramuricea clavata</name>
    <name type="common">Red gorgonian</name>
    <name type="synonym">Violescent sea-whip</name>
    <dbReference type="NCBI Taxonomy" id="317549"/>
    <lineage>
        <taxon>Eukaryota</taxon>
        <taxon>Metazoa</taxon>
        <taxon>Cnidaria</taxon>
        <taxon>Anthozoa</taxon>
        <taxon>Octocorallia</taxon>
        <taxon>Malacalcyonacea</taxon>
        <taxon>Plexauridae</taxon>
        <taxon>Paramuricea</taxon>
    </lineage>
</organism>
<dbReference type="Proteomes" id="UP001152795">
    <property type="component" value="Unassembled WGS sequence"/>
</dbReference>
<gene>
    <name evidence="1" type="ORF">PACLA_8A009990</name>
</gene>